<dbReference type="InterPro" id="IPR008257">
    <property type="entry name" value="Pept_M19"/>
</dbReference>
<dbReference type="SUPFAM" id="SSF56601">
    <property type="entry name" value="beta-lactamase/transpeptidase-like"/>
    <property type="match status" value="1"/>
</dbReference>
<keyword evidence="3" id="KW-0378">Hydrolase</keyword>
<sequence length="880" mass="95690">MKRTLGLALLFCAAAQAQDHPLTLDTHVDIPLSYMHDPKFDAGKDGPLKVDLPKMRRGGLDAAFFVIYVEQGPLTKAGYAKAVAQAARKYDGIDLMLARYPDQIRLARTPDDVRANKAAGRLSAMIGIENSYSLGHDLKRLDAAYARGARYVGLVHVGNNDLCGSSLPSKELGDKPDSNLGLSDFGRQVVRRANALGMMVDVSHSSDACVRDVLALSTAPIIASHSSARAITDHPRNLPDDLLKAIAANGGVIQAVAYKEFLKKDPAREAAEKALQKRVVEGAGDKAYDSEKHDYLPSYIEGMKAIQREHPLATLDDFLDHIQHMVKVAGIDHVGIASDFDGGGEITGWMDASETRNVTAGLKRRGFSDADIAKIWSGNLLRVWAADEAASSASLDTLVDEAIARYDIPGIAVGVIREGRVVYTRTAGVLAETDGRKVDSRTLFKIASNSKAMTTALLARLVAAGKLRWDDPVVKYLPDFRMNDPWVTREIQVRDLLIHNSGLREGAGDLMLWPEPNRFTRKDILAGLAYLKPEHSFRSRYAYDNLLYVVAGEVAAAAGGAPYETLLRREVFEPLGLSRCQVGSWSRDGIGNVAQPHRHGEHGNEVTNADPSTIPAITSAAAGGVRCDLDDMLRWAGNWLTPDASQRAWLDAKQREPLWSIQNPMPVGQRRKAWNDTHLYGYGYGWRLADVDGQWSVSHTGTLSGMYSTLSLLPGQRSGFVIMMNGGGEDARDTLAEAILKRFTAPGERHTVGEYADRVAAEASAPGASRAPDTSSRAAASAAGAKALLGVWRDPWFGEVSICPVQGGVGFAAARSPVMTGTLQRVGTRYLVEWNGTRMDAEPWLDLAAPDRLRLTKVDPDADFSNDYEDLDFTRVRACP</sequence>
<dbReference type="GO" id="GO:0006508">
    <property type="term" value="P:proteolysis"/>
    <property type="evidence" value="ECO:0007669"/>
    <property type="project" value="InterPro"/>
</dbReference>
<dbReference type="InterPro" id="IPR032466">
    <property type="entry name" value="Metal_Hydrolase"/>
</dbReference>
<comment type="caution">
    <text evidence="3">The sequence shown here is derived from an EMBL/GenBank/DDBJ whole genome shotgun (WGS) entry which is preliminary data.</text>
</comment>
<dbReference type="PANTHER" id="PTHR10443:SF12">
    <property type="entry name" value="DIPEPTIDASE"/>
    <property type="match status" value="1"/>
</dbReference>
<dbReference type="PANTHER" id="PTHR10443">
    <property type="entry name" value="MICROSOMAL DIPEPTIDASE"/>
    <property type="match status" value="1"/>
</dbReference>
<organism evidence="3 4">
    <name type="scientific">Luteibacter yeojuensis</name>
    <dbReference type="NCBI Taxonomy" id="345309"/>
    <lineage>
        <taxon>Bacteria</taxon>
        <taxon>Pseudomonadati</taxon>
        <taxon>Pseudomonadota</taxon>
        <taxon>Gammaproteobacteria</taxon>
        <taxon>Lysobacterales</taxon>
        <taxon>Rhodanobacteraceae</taxon>
        <taxon>Luteibacter</taxon>
    </lineage>
</organism>
<evidence type="ECO:0000313" key="4">
    <source>
        <dbReference type="Proteomes" id="UP000518878"/>
    </source>
</evidence>
<evidence type="ECO:0000259" key="2">
    <source>
        <dbReference type="Pfam" id="PF00144"/>
    </source>
</evidence>
<accession>A0A7X5QXC4</accession>
<dbReference type="Gene3D" id="1.10.287.650">
    <property type="entry name" value="L27 domain"/>
    <property type="match status" value="1"/>
</dbReference>
<keyword evidence="4" id="KW-1185">Reference proteome</keyword>
<dbReference type="Pfam" id="PF01244">
    <property type="entry name" value="Peptidase_M19"/>
    <property type="match status" value="1"/>
</dbReference>
<dbReference type="Pfam" id="PF00144">
    <property type="entry name" value="Beta-lactamase"/>
    <property type="match status" value="1"/>
</dbReference>
<dbReference type="InterPro" id="IPR012338">
    <property type="entry name" value="Beta-lactam/transpept-like"/>
</dbReference>
<reference evidence="3 4" key="1">
    <citation type="journal article" date="2006" name="Int. J. Syst. Evol. Microbiol.">
        <title>Dyella yeojuensis sp. nov., isolated from greenhouse soil in Korea.</title>
        <authorList>
            <person name="Kim B.Y."/>
            <person name="Weon H.Y."/>
            <person name="Lee K.H."/>
            <person name="Seok S.J."/>
            <person name="Kwon S.W."/>
            <person name="Go S.J."/>
            <person name="Stackebrandt E."/>
        </authorList>
    </citation>
    <scope>NUCLEOTIDE SEQUENCE [LARGE SCALE GENOMIC DNA]</scope>
    <source>
        <strain evidence="3 4">DSM 17673</strain>
    </source>
</reference>
<dbReference type="Proteomes" id="UP000518878">
    <property type="component" value="Unassembled WGS sequence"/>
</dbReference>
<dbReference type="EMBL" id="JAAQTL010000002">
    <property type="protein sequence ID" value="NID17155.1"/>
    <property type="molecule type" value="Genomic_DNA"/>
</dbReference>
<feature type="chain" id="PRO_5030710072" evidence="1">
    <location>
        <begin position="18"/>
        <end position="880"/>
    </location>
</feature>
<evidence type="ECO:0000256" key="1">
    <source>
        <dbReference type="SAM" id="SignalP"/>
    </source>
</evidence>
<dbReference type="InterPro" id="IPR001466">
    <property type="entry name" value="Beta-lactam-related"/>
</dbReference>
<proteinExistence type="predicted"/>
<dbReference type="PROSITE" id="PS51365">
    <property type="entry name" value="RENAL_DIPEPTIDASE_2"/>
    <property type="match status" value="1"/>
</dbReference>
<feature type="domain" description="Beta-lactamase-related" evidence="2">
    <location>
        <begin position="395"/>
        <end position="738"/>
    </location>
</feature>
<dbReference type="AlphaFoldDB" id="A0A7X5QXC4"/>
<keyword evidence="1" id="KW-0732">Signal</keyword>
<feature type="signal peptide" evidence="1">
    <location>
        <begin position="1"/>
        <end position="17"/>
    </location>
</feature>
<dbReference type="GO" id="GO:0070573">
    <property type="term" value="F:metallodipeptidase activity"/>
    <property type="evidence" value="ECO:0007669"/>
    <property type="project" value="InterPro"/>
</dbReference>
<dbReference type="Gene3D" id="3.40.710.10">
    <property type="entry name" value="DD-peptidase/beta-lactamase superfamily"/>
    <property type="match status" value="1"/>
</dbReference>
<dbReference type="Gene3D" id="3.20.20.140">
    <property type="entry name" value="Metal-dependent hydrolases"/>
    <property type="match status" value="1"/>
</dbReference>
<evidence type="ECO:0000313" key="3">
    <source>
        <dbReference type="EMBL" id="NID17155.1"/>
    </source>
</evidence>
<gene>
    <name evidence="3" type="ORF">HBF32_16885</name>
</gene>
<name>A0A7X5QXC4_9GAMM</name>
<protein>
    <submittedName>
        <fullName evidence="3">Serine hydrolase</fullName>
    </submittedName>
</protein>
<dbReference type="RefSeq" id="WP_166700947.1">
    <property type="nucleotide sequence ID" value="NZ_JAAQTL010000002.1"/>
</dbReference>
<dbReference type="CDD" id="cd01301">
    <property type="entry name" value="rDP_like"/>
    <property type="match status" value="1"/>
</dbReference>
<dbReference type="SUPFAM" id="SSF51556">
    <property type="entry name" value="Metallo-dependent hydrolases"/>
    <property type="match status" value="1"/>
</dbReference>